<name>W1XP85_9ZZZZ</name>
<proteinExistence type="predicted"/>
<dbReference type="EMBL" id="AZMM01014832">
    <property type="protein sequence ID" value="ETJ30654.1"/>
    <property type="molecule type" value="Genomic_DNA"/>
</dbReference>
<protein>
    <submittedName>
        <fullName evidence="2">Serine peptidase</fullName>
    </submittedName>
</protein>
<dbReference type="AlphaFoldDB" id="W1XP85"/>
<gene>
    <name evidence="2" type="ORF">Q604_UNBC14832G0001</name>
</gene>
<reference evidence="2" key="1">
    <citation type="submission" date="2013-12" db="EMBL/GenBank/DDBJ databases">
        <title>A Varibaculum cambriense genome reconstructed from a premature infant gut community with otherwise low bacterial novelty that shifts toward anaerobic metabolism during the third week of life.</title>
        <authorList>
            <person name="Brown C.T."/>
            <person name="Sharon I."/>
            <person name="Thomas B.C."/>
            <person name="Castelle C.J."/>
            <person name="Morowitz M.J."/>
            <person name="Banfield J.F."/>
        </authorList>
    </citation>
    <scope>NUCLEOTIDE SEQUENCE</scope>
</reference>
<evidence type="ECO:0000313" key="2">
    <source>
        <dbReference type="EMBL" id="ETJ30654.1"/>
    </source>
</evidence>
<feature type="non-terminal residue" evidence="2">
    <location>
        <position position="1"/>
    </location>
</feature>
<organism evidence="2">
    <name type="scientific">human gut metagenome</name>
    <dbReference type="NCBI Taxonomy" id="408170"/>
    <lineage>
        <taxon>unclassified sequences</taxon>
        <taxon>metagenomes</taxon>
        <taxon>organismal metagenomes</taxon>
    </lineage>
</organism>
<accession>W1XP85</accession>
<feature type="compositionally biased region" description="Basic residues" evidence="1">
    <location>
        <begin position="1"/>
        <end position="22"/>
    </location>
</feature>
<comment type="caution">
    <text evidence="2">The sequence shown here is derived from an EMBL/GenBank/DDBJ whole genome shotgun (WGS) entry which is preliminary data.</text>
</comment>
<feature type="non-terminal residue" evidence="2">
    <location>
        <position position="87"/>
    </location>
</feature>
<evidence type="ECO:0000256" key="1">
    <source>
        <dbReference type="SAM" id="MobiDB-lite"/>
    </source>
</evidence>
<feature type="region of interest" description="Disordered" evidence="1">
    <location>
        <begin position="1"/>
        <end position="29"/>
    </location>
</feature>
<sequence>KKHLSKLNVHKRPKAVKKHNRNDKKQSSYSLLSFDLSNIEKSTDHDSNNIFNSENNMLNTNKINENTAGESMMDFETIKYIDLNRNV</sequence>